<sequence length="368" mass="41999">MAAAVQTAPGVPTHRPIEKYQQVQESSAELPWADLVTLDLSQFDVPGGKEKLAHQLADAVHRVGFFYITNFGLTQDEVDNQFAIGREIFKLPMEEKLKHEADMKNGHYSGYRRLGISEIVPGLRDNVEMYNLFKFNGKLDRSQPDIIHENRPEIEKFQRHIAQDTVQKLLTLISIVLELPEDYLSQGHKWDDISDCHLRYMIYHARTPEENARAGGLYSKGHTDFGSLTLLFRQPVAALQVRMPDETWKWVKPYPGSITVNIADVLQFWTNGYLKSSIHRVVVPPADQANIDRLGLLYFLRPSHDLNLATVDSPLLRRLGLKADNEVAEVKAVDWVRARVKGNLDKPETRDSKEGKQVLNGVKMKYYD</sequence>
<dbReference type="PANTHER" id="PTHR47990">
    <property type="entry name" value="2-OXOGLUTARATE (2OG) AND FE(II)-DEPENDENT OXYGENASE SUPERFAMILY PROTEIN-RELATED"/>
    <property type="match status" value="1"/>
</dbReference>
<keyword evidence="5" id="KW-1185">Reference proteome</keyword>
<dbReference type="EMBL" id="KB822721">
    <property type="protein sequence ID" value="ETN39357.1"/>
    <property type="molecule type" value="Genomic_DNA"/>
</dbReference>
<dbReference type="GO" id="GO:0044283">
    <property type="term" value="P:small molecule biosynthetic process"/>
    <property type="evidence" value="ECO:0007669"/>
    <property type="project" value="UniProtKB-ARBA"/>
</dbReference>
<dbReference type="PRINTS" id="PR00682">
    <property type="entry name" value="IPNSYNTHASE"/>
</dbReference>
<dbReference type="eggNOG" id="KOG0143">
    <property type="taxonomic scope" value="Eukaryota"/>
</dbReference>
<gene>
    <name evidence="4" type="ORF">HMPREF1541_05580</name>
</gene>
<dbReference type="InParanoid" id="W2RSD8"/>
<protein>
    <recommendedName>
        <fullName evidence="3">Fe2OG dioxygenase domain-containing protein</fullName>
    </recommendedName>
</protein>
<keyword evidence="2" id="KW-0560">Oxidoreductase</keyword>
<dbReference type="InterPro" id="IPR044861">
    <property type="entry name" value="IPNS-like_FE2OG_OXY"/>
</dbReference>
<comment type="similarity">
    <text evidence="1 2">Belongs to the iron/ascorbate-dependent oxidoreductase family.</text>
</comment>
<evidence type="ECO:0000256" key="1">
    <source>
        <dbReference type="ARBA" id="ARBA00008056"/>
    </source>
</evidence>
<evidence type="ECO:0000259" key="3">
    <source>
        <dbReference type="PROSITE" id="PS51471"/>
    </source>
</evidence>
<dbReference type="VEuPathDB" id="FungiDB:HMPREF1541_05580"/>
<dbReference type="FunFam" id="2.60.120.330:FF:000040">
    <property type="entry name" value="Chromosome 21, whole genome shotgun sequence"/>
    <property type="match status" value="1"/>
</dbReference>
<dbReference type="PROSITE" id="PS51471">
    <property type="entry name" value="FE2OG_OXY"/>
    <property type="match status" value="1"/>
</dbReference>
<accession>W2RSD8</accession>
<dbReference type="RefSeq" id="XP_008718142.1">
    <property type="nucleotide sequence ID" value="XM_008719920.1"/>
</dbReference>
<organism evidence="4 5">
    <name type="scientific">Cyphellophora europaea (strain CBS 101466)</name>
    <name type="common">Phialophora europaea</name>
    <dbReference type="NCBI Taxonomy" id="1220924"/>
    <lineage>
        <taxon>Eukaryota</taxon>
        <taxon>Fungi</taxon>
        <taxon>Dikarya</taxon>
        <taxon>Ascomycota</taxon>
        <taxon>Pezizomycotina</taxon>
        <taxon>Eurotiomycetes</taxon>
        <taxon>Chaetothyriomycetidae</taxon>
        <taxon>Chaetothyriales</taxon>
        <taxon>Cyphellophoraceae</taxon>
        <taxon>Cyphellophora</taxon>
    </lineage>
</organism>
<keyword evidence="2" id="KW-0408">Iron</keyword>
<dbReference type="Proteomes" id="UP000030752">
    <property type="component" value="Unassembled WGS sequence"/>
</dbReference>
<dbReference type="InterPro" id="IPR050231">
    <property type="entry name" value="Iron_ascorbate_oxido_reductase"/>
</dbReference>
<dbReference type="HOGENOM" id="CLU_010119_10_0_1"/>
<dbReference type="InterPro" id="IPR005123">
    <property type="entry name" value="Oxoglu/Fe-dep_dioxygenase_dom"/>
</dbReference>
<dbReference type="InterPro" id="IPR026992">
    <property type="entry name" value="DIOX_N"/>
</dbReference>
<dbReference type="GeneID" id="19972919"/>
<dbReference type="Gene3D" id="2.60.120.330">
    <property type="entry name" value="B-lactam Antibiotic, Isopenicillin N Synthase, Chain"/>
    <property type="match status" value="1"/>
</dbReference>
<name>W2RSD8_CYPE1</name>
<dbReference type="Pfam" id="PF03171">
    <property type="entry name" value="2OG-FeII_Oxy"/>
    <property type="match status" value="1"/>
</dbReference>
<dbReference type="OrthoDB" id="406156at2759"/>
<dbReference type="InterPro" id="IPR027443">
    <property type="entry name" value="IPNS-like_sf"/>
</dbReference>
<dbReference type="GO" id="GO:0046872">
    <property type="term" value="F:metal ion binding"/>
    <property type="evidence" value="ECO:0007669"/>
    <property type="project" value="UniProtKB-KW"/>
</dbReference>
<dbReference type="AlphaFoldDB" id="W2RSD8"/>
<feature type="domain" description="Fe2OG dioxygenase" evidence="3">
    <location>
        <begin position="196"/>
        <end position="302"/>
    </location>
</feature>
<dbReference type="STRING" id="1220924.W2RSD8"/>
<dbReference type="GO" id="GO:0016491">
    <property type="term" value="F:oxidoreductase activity"/>
    <property type="evidence" value="ECO:0007669"/>
    <property type="project" value="UniProtKB-KW"/>
</dbReference>
<evidence type="ECO:0000313" key="4">
    <source>
        <dbReference type="EMBL" id="ETN39357.1"/>
    </source>
</evidence>
<evidence type="ECO:0000313" key="5">
    <source>
        <dbReference type="Proteomes" id="UP000030752"/>
    </source>
</evidence>
<dbReference type="SUPFAM" id="SSF51197">
    <property type="entry name" value="Clavaminate synthase-like"/>
    <property type="match status" value="1"/>
</dbReference>
<reference evidence="4 5" key="1">
    <citation type="submission" date="2013-03" db="EMBL/GenBank/DDBJ databases">
        <title>The Genome Sequence of Phialophora europaea CBS 101466.</title>
        <authorList>
            <consortium name="The Broad Institute Genomics Platform"/>
            <person name="Cuomo C."/>
            <person name="de Hoog S."/>
            <person name="Gorbushina A."/>
            <person name="Walker B."/>
            <person name="Young S.K."/>
            <person name="Zeng Q."/>
            <person name="Gargeya S."/>
            <person name="Fitzgerald M."/>
            <person name="Haas B."/>
            <person name="Abouelleil A."/>
            <person name="Allen A.W."/>
            <person name="Alvarado L."/>
            <person name="Arachchi H.M."/>
            <person name="Berlin A.M."/>
            <person name="Chapman S.B."/>
            <person name="Gainer-Dewar J."/>
            <person name="Goldberg J."/>
            <person name="Griggs A."/>
            <person name="Gujja S."/>
            <person name="Hansen M."/>
            <person name="Howarth C."/>
            <person name="Imamovic A."/>
            <person name="Ireland A."/>
            <person name="Larimer J."/>
            <person name="McCowan C."/>
            <person name="Murphy C."/>
            <person name="Pearson M."/>
            <person name="Poon T.W."/>
            <person name="Priest M."/>
            <person name="Roberts A."/>
            <person name="Saif S."/>
            <person name="Shea T."/>
            <person name="Sisk P."/>
            <person name="Sykes S."/>
            <person name="Wortman J."/>
            <person name="Nusbaum C."/>
            <person name="Birren B."/>
        </authorList>
    </citation>
    <scope>NUCLEOTIDE SEQUENCE [LARGE SCALE GENOMIC DNA]</scope>
    <source>
        <strain evidence="4 5">CBS 101466</strain>
    </source>
</reference>
<evidence type="ECO:0000256" key="2">
    <source>
        <dbReference type="RuleBase" id="RU003682"/>
    </source>
</evidence>
<dbReference type="Pfam" id="PF14226">
    <property type="entry name" value="DIOX_N"/>
    <property type="match status" value="1"/>
</dbReference>
<proteinExistence type="inferred from homology"/>
<keyword evidence="2" id="KW-0479">Metal-binding</keyword>